<evidence type="ECO:0000313" key="9">
    <source>
        <dbReference type="EMBL" id="SDK95761.1"/>
    </source>
</evidence>
<evidence type="ECO:0000256" key="6">
    <source>
        <dbReference type="ARBA" id="ARBA00023136"/>
    </source>
</evidence>
<feature type="transmembrane region" description="Helical" evidence="8">
    <location>
        <begin position="407"/>
        <end position="426"/>
    </location>
</feature>
<dbReference type="Proteomes" id="UP000199008">
    <property type="component" value="Unassembled WGS sequence"/>
</dbReference>
<dbReference type="InterPro" id="IPR050277">
    <property type="entry name" value="Sodium:Solute_Symporter"/>
</dbReference>
<keyword evidence="6 8" id="KW-0472">Membrane</keyword>
<dbReference type="GO" id="GO:0005886">
    <property type="term" value="C:plasma membrane"/>
    <property type="evidence" value="ECO:0007669"/>
    <property type="project" value="TreeGrafter"/>
</dbReference>
<dbReference type="Gene3D" id="1.20.1730.10">
    <property type="entry name" value="Sodium/glucose cotransporter"/>
    <property type="match status" value="1"/>
</dbReference>
<organism evidence="9 10">
    <name type="scientific">Lacicoccus qingdaonensis</name>
    <dbReference type="NCBI Taxonomy" id="576118"/>
    <lineage>
        <taxon>Bacteria</taxon>
        <taxon>Bacillati</taxon>
        <taxon>Bacillota</taxon>
        <taxon>Bacilli</taxon>
        <taxon>Bacillales</taxon>
        <taxon>Salinicoccaceae</taxon>
        <taxon>Lacicoccus</taxon>
    </lineage>
</organism>
<dbReference type="InterPro" id="IPR001734">
    <property type="entry name" value="Na/solute_symporter"/>
</dbReference>
<dbReference type="STRING" id="576118.SAMN05216216_11540"/>
<evidence type="ECO:0000256" key="8">
    <source>
        <dbReference type="SAM" id="Phobius"/>
    </source>
</evidence>
<protein>
    <submittedName>
        <fullName evidence="9">Solute:Na+ symporter, SSS family</fullName>
    </submittedName>
</protein>
<feature type="transmembrane region" description="Helical" evidence="8">
    <location>
        <begin position="39"/>
        <end position="61"/>
    </location>
</feature>
<name>A0A1G9G581_9BACL</name>
<feature type="transmembrane region" description="Helical" evidence="8">
    <location>
        <begin position="225"/>
        <end position="243"/>
    </location>
</feature>
<dbReference type="InterPro" id="IPR038377">
    <property type="entry name" value="Na/Glc_symporter_sf"/>
</dbReference>
<feature type="transmembrane region" description="Helical" evidence="8">
    <location>
        <begin position="148"/>
        <end position="167"/>
    </location>
</feature>
<feature type="transmembrane region" description="Helical" evidence="8">
    <location>
        <begin position="179"/>
        <end position="197"/>
    </location>
</feature>
<feature type="transmembrane region" description="Helical" evidence="8">
    <location>
        <begin position="264"/>
        <end position="287"/>
    </location>
</feature>
<feature type="transmembrane region" description="Helical" evidence="8">
    <location>
        <begin position="6"/>
        <end position="27"/>
    </location>
</feature>
<feature type="transmembrane region" description="Helical" evidence="8">
    <location>
        <begin position="379"/>
        <end position="400"/>
    </location>
</feature>
<evidence type="ECO:0000256" key="3">
    <source>
        <dbReference type="ARBA" id="ARBA00022448"/>
    </source>
</evidence>
<keyword evidence="4 8" id="KW-0812">Transmembrane</keyword>
<evidence type="ECO:0000256" key="1">
    <source>
        <dbReference type="ARBA" id="ARBA00004141"/>
    </source>
</evidence>
<proteinExistence type="inferred from homology"/>
<gene>
    <name evidence="9" type="ORF">SAMN05216216_11540</name>
</gene>
<feature type="transmembrane region" description="Helical" evidence="8">
    <location>
        <begin position="117"/>
        <end position="142"/>
    </location>
</feature>
<feature type="transmembrane region" description="Helical" evidence="8">
    <location>
        <begin position="351"/>
        <end position="373"/>
    </location>
</feature>
<dbReference type="GO" id="GO:0022857">
    <property type="term" value="F:transmembrane transporter activity"/>
    <property type="evidence" value="ECO:0007669"/>
    <property type="project" value="InterPro"/>
</dbReference>
<dbReference type="RefSeq" id="WP_092986714.1">
    <property type="nucleotide sequence ID" value="NZ_FNFY01000015.1"/>
</dbReference>
<keyword evidence="10" id="KW-1185">Reference proteome</keyword>
<dbReference type="PANTHER" id="PTHR48086">
    <property type="entry name" value="SODIUM/PROLINE SYMPORTER-RELATED"/>
    <property type="match status" value="1"/>
</dbReference>
<dbReference type="AlphaFoldDB" id="A0A1G9G581"/>
<sequence length="470" mass="50717">MELLDYLIFAVYFLLLISIGLLGMMRAKTSEQYMVADRNLGVWMLFGCLTAVFLGGSSTIGSSQLGYEMGLSGVWFVFSMGLGIALFGLLFLDRVMGYKLLTISELLGKLFGTNSKLIGAVVAAIYTLLISVTQIIAIGALLSGVFDWGLTSSILVGGAIVFGYTILGGMWTLSITDVFQFAIMTIGIFVIMLPQSLSDAGGFEGLRNNLPSTYFNFTEIGLREIMSYLLTYTLGMMVGQDIWQRYFTAKNRKVAKTAGVLVGVYSLLYSLAMVVIGMAALVVLPGIQNTQDVFTTMAFETISTGFLGVVFAAVAAAIMSTASGTLLASSTLISKDILKDHFFTKIDDAKFLLISRTTTFILAVLAIIISLWIEELLVAIDVAYAILAGSIFIPILFGLFSKKITSNAAFSAILLSAVTVLIGLWIEGLGSSNPIIYGIVVNIIVIVTVSYFDKGNRKKREALKPKPDEA</sequence>
<dbReference type="OrthoDB" id="9810181at2"/>
<keyword evidence="5 8" id="KW-1133">Transmembrane helix</keyword>
<feature type="transmembrane region" description="Helical" evidence="8">
    <location>
        <begin position="432"/>
        <end position="452"/>
    </location>
</feature>
<evidence type="ECO:0000256" key="2">
    <source>
        <dbReference type="ARBA" id="ARBA00006434"/>
    </source>
</evidence>
<evidence type="ECO:0000313" key="10">
    <source>
        <dbReference type="Proteomes" id="UP000199008"/>
    </source>
</evidence>
<reference evidence="10" key="1">
    <citation type="submission" date="2016-10" db="EMBL/GenBank/DDBJ databases">
        <authorList>
            <person name="Varghese N."/>
            <person name="Submissions S."/>
        </authorList>
    </citation>
    <scope>NUCLEOTIDE SEQUENCE [LARGE SCALE GENOMIC DNA]</scope>
    <source>
        <strain evidence="10">CGMCC 1.8895</strain>
    </source>
</reference>
<comment type="subcellular location">
    <subcellularLocation>
        <location evidence="1">Membrane</location>
        <topology evidence="1">Multi-pass membrane protein</topology>
    </subcellularLocation>
</comment>
<dbReference type="Pfam" id="PF00474">
    <property type="entry name" value="SSF"/>
    <property type="match status" value="1"/>
</dbReference>
<dbReference type="PROSITE" id="PS50283">
    <property type="entry name" value="NA_SOLUT_SYMP_3"/>
    <property type="match status" value="1"/>
</dbReference>
<keyword evidence="3" id="KW-0813">Transport</keyword>
<accession>A0A1G9G581</accession>
<evidence type="ECO:0000256" key="4">
    <source>
        <dbReference type="ARBA" id="ARBA00022692"/>
    </source>
</evidence>
<feature type="transmembrane region" description="Helical" evidence="8">
    <location>
        <begin position="307"/>
        <end position="330"/>
    </location>
</feature>
<dbReference type="PANTHER" id="PTHR48086:SF7">
    <property type="entry name" value="SODIUM-SOLUTE SYMPORTER-RELATED"/>
    <property type="match status" value="1"/>
</dbReference>
<evidence type="ECO:0000256" key="7">
    <source>
        <dbReference type="RuleBase" id="RU362091"/>
    </source>
</evidence>
<comment type="similarity">
    <text evidence="2 7">Belongs to the sodium:solute symporter (SSF) (TC 2.A.21) family.</text>
</comment>
<feature type="transmembrane region" description="Helical" evidence="8">
    <location>
        <begin position="73"/>
        <end position="96"/>
    </location>
</feature>
<evidence type="ECO:0000256" key="5">
    <source>
        <dbReference type="ARBA" id="ARBA00022989"/>
    </source>
</evidence>
<dbReference type="EMBL" id="FNFY01000015">
    <property type="protein sequence ID" value="SDK95761.1"/>
    <property type="molecule type" value="Genomic_DNA"/>
</dbReference>